<evidence type="ECO:0000313" key="3">
    <source>
        <dbReference type="Proteomes" id="UP000322617"/>
    </source>
</evidence>
<sequence length="52" mass="6019">MKKIFFASLYFIHLLCFNILVLFFLAVLEVSVLSNLKISGRYILGKSYINFA</sequence>
<dbReference type="EMBL" id="AP019827">
    <property type="protein sequence ID" value="BBM41382.1"/>
    <property type="molecule type" value="Genomic_DNA"/>
</dbReference>
<dbReference type="KEGG" id="lsz:JCM16776_1609"/>
<name>A0A510JPU1_9FUSO</name>
<reference evidence="2 3" key="1">
    <citation type="submission" date="2019-07" db="EMBL/GenBank/DDBJ databases">
        <title>Complete Genome Sequence of Leptotrichia shahii Strain JCM 16776.</title>
        <authorList>
            <person name="Watanabe S."/>
            <person name="Cui L."/>
        </authorList>
    </citation>
    <scope>NUCLEOTIDE SEQUENCE [LARGE SCALE GENOMIC DNA]</scope>
    <source>
        <strain evidence="2 3">JCM16776</strain>
    </source>
</reference>
<keyword evidence="1" id="KW-0472">Membrane</keyword>
<feature type="transmembrane region" description="Helical" evidence="1">
    <location>
        <begin position="7"/>
        <end position="28"/>
    </location>
</feature>
<keyword evidence="1" id="KW-0812">Transmembrane</keyword>
<accession>A0A510JPU1</accession>
<proteinExistence type="predicted"/>
<dbReference type="AlphaFoldDB" id="A0A510JPU1"/>
<keyword evidence="1" id="KW-1133">Transmembrane helix</keyword>
<dbReference type="Proteomes" id="UP000322617">
    <property type="component" value="Chromosome"/>
</dbReference>
<keyword evidence="3" id="KW-1185">Reference proteome</keyword>
<organism evidence="2 3">
    <name type="scientific">Leptotrichia shahii</name>
    <dbReference type="NCBI Taxonomy" id="157691"/>
    <lineage>
        <taxon>Bacteria</taxon>
        <taxon>Fusobacteriati</taxon>
        <taxon>Fusobacteriota</taxon>
        <taxon>Fusobacteriia</taxon>
        <taxon>Fusobacteriales</taxon>
        <taxon>Leptotrichiaceae</taxon>
        <taxon>Leptotrichia</taxon>
    </lineage>
</organism>
<evidence type="ECO:0000256" key="1">
    <source>
        <dbReference type="SAM" id="Phobius"/>
    </source>
</evidence>
<gene>
    <name evidence="2" type="ORF">JCM16776_1609</name>
</gene>
<evidence type="ECO:0000313" key="2">
    <source>
        <dbReference type="EMBL" id="BBM41382.1"/>
    </source>
</evidence>
<dbReference type="STRING" id="1122172.GCA_000373045_00964"/>
<protein>
    <submittedName>
        <fullName evidence="2">Uncharacterized protein</fullName>
    </submittedName>
</protein>